<keyword evidence="2" id="KW-1133">Transmembrane helix</keyword>
<feature type="coiled-coil region" evidence="1">
    <location>
        <begin position="79"/>
        <end position="108"/>
    </location>
</feature>
<evidence type="ECO:0000256" key="1">
    <source>
        <dbReference type="SAM" id="Coils"/>
    </source>
</evidence>
<keyword evidence="4" id="KW-1185">Reference proteome</keyword>
<dbReference type="Proteomes" id="UP001432074">
    <property type="component" value="Chromosome"/>
</dbReference>
<dbReference type="EMBL" id="CP143577">
    <property type="protein sequence ID" value="WVN22224.1"/>
    <property type="molecule type" value="Genomic_DNA"/>
</dbReference>
<keyword evidence="1" id="KW-0175">Coiled coil</keyword>
<organism evidence="3 4">
    <name type="scientific">Mycoplasmopsis arginini</name>
    <name type="common">Mycoplasma arginini</name>
    <dbReference type="NCBI Taxonomy" id="2094"/>
    <lineage>
        <taxon>Bacteria</taxon>
        <taxon>Bacillati</taxon>
        <taxon>Mycoplasmatota</taxon>
        <taxon>Mycoplasmoidales</taxon>
        <taxon>Metamycoplasmataceae</taxon>
        <taxon>Mycoplasmopsis</taxon>
    </lineage>
</organism>
<feature type="transmembrane region" description="Helical" evidence="2">
    <location>
        <begin position="1336"/>
        <end position="1362"/>
    </location>
</feature>
<keyword evidence="2" id="KW-0812">Transmembrane</keyword>
<feature type="transmembrane region" description="Helical" evidence="2">
    <location>
        <begin position="62"/>
        <end position="82"/>
    </location>
</feature>
<reference evidence="3" key="1">
    <citation type="submission" date="2024-01" db="EMBL/GenBank/DDBJ databases">
        <title>Complete genome sequence of Mycoplasma arginini type strain G 230.</title>
        <authorList>
            <person name="Spergser J."/>
        </authorList>
    </citation>
    <scope>NUCLEOTIDE SEQUENCE</scope>
    <source>
        <strain evidence="3">NCTC 10129</strain>
    </source>
</reference>
<accession>A0ABZ2AND7</accession>
<feature type="transmembrane region" description="Helical" evidence="2">
    <location>
        <begin position="6"/>
        <end position="22"/>
    </location>
</feature>
<protein>
    <submittedName>
        <fullName evidence="3">Uncharacterized protein</fullName>
    </submittedName>
</protein>
<proteinExistence type="predicted"/>
<evidence type="ECO:0000313" key="3">
    <source>
        <dbReference type="EMBL" id="WVN22224.1"/>
    </source>
</evidence>
<evidence type="ECO:0000256" key="2">
    <source>
        <dbReference type="SAM" id="Phobius"/>
    </source>
</evidence>
<sequence length="1379" mass="160132">MHICLFNKYVVFVYFQFVILFTKSINSKITKEASIKNPNFNKKNNTNTTPNHHSKKISLKKFLIGSAVIAGIGLSTSGIIQLQRHIQRKNQEKTNKEKQKENNLNENNLLASYNTPARYLGNSFRELEYTSIASSKSIFDSNFIKDLKTKIEEIIKNKPSSELTRDYDFIINKLKNLPNAIDNGLKSLRIGLPINDVVSSLEHLNNPKIRSIVFVLDNINKVLKDQSLFKDSKIDISKITKILPDFKRTNNSKLNEYVTLFTFDKVVDYLLNIVLNEYKVSEHHLGNQSVFSTPFFGKEEYYKFFSKFLKTYHLNNKKQLKKYLFEFSWLKTKEQHFIVTEDYKNYLKNLGNNLKNEINNTISSINSSSYLSSVNNIETSLFSMGHYMFLNALEPNPLTKRFQLNDFDFLTSSLIDFLPNWNWKYSNGTPKKPFFYHLEEKTRSSLVQEINKLEKTEIAKILRYSTFNLPKNTQSIWANIITQIKYNLSFANDPKNPSKWISHWPSLALSNIKNLISKANNIIKTYESNKWNTSESDEAKKQEINRIKQETIVWMKYVNKLKSLLLKQEKDIFYSRSNKINSLYQLLIEKNQDEILEHNYNYIQYINLFDKFKTFVTSFDIFDKGLFIKSLSIPSAKLMINFRPIKDISISDENINIDINDIDLYTLSQSSINLLIQPPYSELLNVNKIKITSSENGTKALVEYEISLIDHPVLKDKKLKRTINLIASSRKFALFNQIKKKQTIIEKWLKSNNITIDNINKDFSFLKNYWDSYFKNKIIIFDNSKDELFYNEKLKIISDLDIQLKKNYLEYLEKLKKQLINQFNSQYDQFISTLNSLEEKKYDSLIKKFKSLIIDFGNKKYIVYTEKSKLVSSMSIKENDYKIVSIDILRKYINILEGLNKQLNDDIDRIKRLFDISSITLDILLNNNTKRAEIIEAFQKKIPFSVNENIDFILDFVKSIPGFPGFVKFTTKNETKLIGELFLELPNIKKDISKLDLNLKITNKTSEETIIRRFIQVLGFNVSRFQDFDIKILKATKGFAGNIFINGFGQKIYGLLNIPIPQLKIDDISGLDLDLDLLKEITENDVIAALIKKLGFDVEKDKDFKISIKQPTKDVVGLITITALDTKITGELLINIPPKNLPIDLSKLKLDIESSITWYTPIAEIIKSFNRTLGFIPKIDGDYRIYTTNTPFVNKTLDGAVTIVSANTKMFSNYLELKFNRPKTIDISALKSKWSFKITQNTKIDYVVNEFINLIRSSNFMPEKNSDFSYTFTIPTKENEKGYIQFESLPNSPLIGKLRLDIVFVDKEETIPEVIPTPEVPAPKPIPKNPKTDSNFLIKIIAGTLTSLIFLGLIIAIAFVFIKTRKYQVKIEFEEENDE</sequence>
<keyword evidence="2" id="KW-0472">Membrane</keyword>
<name>A0ABZ2AND7_MYCAR</name>
<dbReference type="RefSeq" id="WP_330445395.1">
    <property type="nucleotide sequence ID" value="NZ_CP143577.1"/>
</dbReference>
<evidence type="ECO:0000313" key="4">
    <source>
        <dbReference type="Proteomes" id="UP001432074"/>
    </source>
</evidence>
<gene>
    <name evidence="3" type="ORF">V2E25_01335</name>
</gene>